<dbReference type="EMBL" id="CP060131">
    <property type="protein sequence ID" value="QNG50169.1"/>
    <property type="molecule type" value="Genomic_DNA"/>
</dbReference>
<sequence>MKDDVRIGCFAAFWGDTTAAIHDILDGAEVDYLVADYLSEITMALLARARAKDADGGFIADFVATVAPVLPQIAERGIKVVTNAGALNPAAAAKAMRAAVAEAGVRLTVAAVEGDDLMPRLAEIRAGSPTDMFTGEPLPAQPGSLNAYLGARPVAAALAAGADIVIAGRCVDAAVVLGPLMHEFGWKDDEYDLLAAGTLVGHILECGPQATGGNSTDWASVPGWERMGYPVAQCRPDGTAVISKPRGTGGLVTPATVGEQVLYEIGDPGAYLMADVVCDWRDVVLTQDGQDRVRVVGARGSAPTTTYKVTATSVDGYRALTTAMFAGAGAAGKARRMAEALVTRTQRLIADSGFEPLTESSIEVVGAGDVMGRERDDAATEAVVKIGVRHPARAALEIFSVEFVSFALVAQGMTGVFAGRPRVAPSIAVHHLLVDKAGTPVRVLLGDPDAGGRAFDVEIAHGDPGAATGTPQLADEDTTPTGTSVPLGAIAYGRSGDKGDLANIGLLARRPEFASVVRDQVTAARVAEHFAHLEPDGVRRWAVPGLDGINIVLDGVLGGTGGTSTLRYDPQGKSYAAMLLTMPVVVPTEWTRDGVIA</sequence>
<name>A0A7G7MBK8_9PSEU</name>
<evidence type="ECO:0000259" key="2">
    <source>
        <dbReference type="Pfam" id="PF23544"/>
    </source>
</evidence>
<accession>A0A7G7MBK8</accession>
<dbReference type="KEGG" id="ppel:H6H00_18065"/>
<protein>
    <submittedName>
        <fullName evidence="3">DUF1446 domain-containing protein</fullName>
    </submittedName>
</protein>
<feature type="domain" description="Acyclic terpene utilisation N-terminal" evidence="1">
    <location>
        <begin position="5"/>
        <end position="443"/>
    </location>
</feature>
<evidence type="ECO:0000259" key="1">
    <source>
        <dbReference type="Pfam" id="PF07287"/>
    </source>
</evidence>
<dbReference type="RefSeq" id="WP_185716931.1">
    <property type="nucleotide sequence ID" value="NZ_BAAAWI010000001.1"/>
</dbReference>
<keyword evidence="4" id="KW-1185">Reference proteome</keyword>
<dbReference type="Pfam" id="PF07287">
    <property type="entry name" value="AtuA"/>
    <property type="match status" value="1"/>
</dbReference>
<organism evidence="3 4">
    <name type="scientific">Pseudonocardia petroleophila</name>
    <dbReference type="NCBI Taxonomy" id="37331"/>
    <lineage>
        <taxon>Bacteria</taxon>
        <taxon>Bacillati</taxon>
        <taxon>Actinomycetota</taxon>
        <taxon>Actinomycetes</taxon>
        <taxon>Pseudonocardiales</taxon>
        <taxon>Pseudonocardiaceae</taxon>
        <taxon>Pseudonocardia</taxon>
    </lineage>
</organism>
<feature type="domain" description="AtuA-like ferredoxin-fold" evidence="2">
    <location>
        <begin position="485"/>
        <end position="584"/>
    </location>
</feature>
<gene>
    <name evidence="3" type="ORF">H6H00_18065</name>
</gene>
<dbReference type="PANTHER" id="PTHR47708:SF2">
    <property type="entry name" value="SI:CH73-132F6.5"/>
    <property type="match status" value="1"/>
</dbReference>
<dbReference type="InterPro" id="IPR010839">
    <property type="entry name" value="AtuA_N"/>
</dbReference>
<proteinExistence type="predicted"/>
<dbReference type="PANTHER" id="PTHR47708">
    <property type="match status" value="1"/>
</dbReference>
<evidence type="ECO:0000313" key="4">
    <source>
        <dbReference type="Proteomes" id="UP000515728"/>
    </source>
</evidence>
<reference evidence="3 4" key="1">
    <citation type="submission" date="2020-08" db="EMBL/GenBank/DDBJ databases">
        <authorList>
            <person name="Mo P."/>
        </authorList>
    </citation>
    <scope>NUCLEOTIDE SEQUENCE [LARGE SCALE GENOMIC DNA]</scope>
    <source>
        <strain evidence="3 4">CGMCC 4.1532</strain>
    </source>
</reference>
<evidence type="ECO:0000313" key="3">
    <source>
        <dbReference type="EMBL" id="QNG50169.1"/>
    </source>
</evidence>
<dbReference type="Proteomes" id="UP000515728">
    <property type="component" value="Chromosome"/>
</dbReference>
<dbReference type="InterPro" id="IPR056362">
    <property type="entry name" value="AtuA-like_ferredoxin_dom"/>
</dbReference>
<dbReference type="AlphaFoldDB" id="A0A7G7MBK8"/>
<dbReference type="Pfam" id="PF23544">
    <property type="entry name" value="AtuA_ferredoxin"/>
    <property type="match status" value="1"/>
</dbReference>